<dbReference type="InterPro" id="IPR036866">
    <property type="entry name" value="RibonucZ/Hydroxyglut_hydro"/>
</dbReference>
<feature type="domain" description="Metallo-beta-lactamase" evidence="1">
    <location>
        <begin position="43"/>
        <end position="126"/>
    </location>
</feature>
<organism evidence="2">
    <name type="scientific">marine metagenome</name>
    <dbReference type="NCBI Taxonomy" id="408172"/>
    <lineage>
        <taxon>unclassified sequences</taxon>
        <taxon>metagenomes</taxon>
        <taxon>ecological metagenomes</taxon>
    </lineage>
</organism>
<evidence type="ECO:0000259" key="1">
    <source>
        <dbReference type="Pfam" id="PF00753"/>
    </source>
</evidence>
<dbReference type="InterPro" id="IPR052926">
    <property type="entry name" value="Metallo-beta-lactamase_dom"/>
</dbReference>
<accession>A0A381X2L1</accession>
<dbReference type="InterPro" id="IPR041712">
    <property type="entry name" value="DHPS-like_MBL-fold"/>
</dbReference>
<dbReference type="SUPFAM" id="SSF56281">
    <property type="entry name" value="Metallo-hydrolase/oxidoreductase"/>
    <property type="match status" value="1"/>
</dbReference>
<dbReference type="EMBL" id="UINC01013672">
    <property type="protein sequence ID" value="SVA58910.1"/>
    <property type="molecule type" value="Genomic_DNA"/>
</dbReference>
<dbReference type="PANTHER" id="PTHR13754:SF13">
    <property type="entry name" value="METALLO-BETA-LACTAMASE SUPERFAMILY PROTEIN (AFU_ORTHOLOGUE AFUA_3G07630)"/>
    <property type="match status" value="1"/>
</dbReference>
<protein>
    <recommendedName>
        <fullName evidence="1">Metallo-beta-lactamase domain-containing protein</fullName>
    </recommendedName>
</protein>
<reference evidence="2" key="1">
    <citation type="submission" date="2018-05" db="EMBL/GenBank/DDBJ databases">
        <authorList>
            <person name="Lanie J.A."/>
            <person name="Ng W.-L."/>
            <person name="Kazmierczak K.M."/>
            <person name="Andrzejewski T.M."/>
            <person name="Davidsen T.M."/>
            <person name="Wayne K.J."/>
            <person name="Tettelin H."/>
            <person name="Glass J.I."/>
            <person name="Rusch D."/>
            <person name="Podicherti R."/>
            <person name="Tsui H.-C.T."/>
            <person name="Winkler M.E."/>
        </authorList>
    </citation>
    <scope>NUCLEOTIDE SEQUENCE</scope>
</reference>
<evidence type="ECO:0000313" key="2">
    <source>
        <dbReference type="EMBL" id="SVA58910.1"/>
    </source>
</evidence>
<sequence>MKRFIFLSLLILNFSYGQTNNVKITILSTMVADYDYLGEWGFAALVESDGNKILFDTGFRENTVLENAASLNIDLSMVEHVLLSHNHSDHTGGLKTLRKKLMILNPNAMKYVHVGKGIFMDRWSNKKNRNSFKTHKEELENLGIEFIYHEKPEEIFPNVWTTGIVPRNHNEKNWSGYREMVIDGKKIEDNIPEDQSLIINTNKGLVLVSGCGHAGIVNTLEYASKLFGNKSDIYTALGGFHLFNKNDNDIDWTAKYMRKYKVKYFLGAHCTGINAVYSIREKNKMNRSDCAVAAVGSYFDYEKGMYAGRITN</sequence>
<dbReference type="InterPro" id="IPR001279">
    <property type="entry name" value="Metallo-B-lactamas"/>
</dbReference>
<dbReference type="CDD" id="cd07713">
    <property type="entry name" value="DHPS-like_MBL-fold"/>
    <property type="match status" value="1"/>
</dbReference>
<dbReference type="AlphaFoldDB" id="A0A381X2L1"/>
<proteinExistence type="predicted"/>
<dbReference type="GO" id="GO:0016740">
    <property type="term" value="F:transferase activity"/>
    <property type="evidence" value="ECO:0007669"/>
    <property type="project" value="TreeGrafter"/>
</dbReference>
<gene>
    <name evidence="2" type="ORF">METZ01_LOCUS111764</name>
</gene>
<dbReference type="PANTHER" id="PTHR13754">
    <property type="entry name" value="METALLO-BETA-LACTAMASE SUPERFAMILY PROTEIN"/>
    <property type="match status" value="1"/>
</dbReference>
<name>A0A381X2L1_9ZZZZ</name>
<dbReference type="Gene3D" id="3.60.15.10">
    <property type="entry name" value="Ribonuclease Z/Hydroxyacylglutathione hydrolase-like"/>
    <property type="match status" value="1"/>
</dbReference>
<dbReference type="Pfam" id="PF00753">
    <property type="entry name" value="Lactamase_B"/>
    <property type="match status" value="1"/>
</dbReference>